<name>A0A9Q0MRN6_9DIPT</name>
<dbReference type="AlphaFoldDB" id="A0A9Q0MRN6"/>
<dbReference type="CDD" id="cd22970">
    <property type="entry name" value="DD_NDKH5-like"/>
    <property type="match status" value="1"/>
</dbReference>
<protein>
    <submittedName>
        <fullName evidence="4">Nucleoside diphosphate kinase like 5</fullName>
    </submittedName>
</protein>
<dbReference type="GO" id="GO:0005929">
    <property type="term" value="C:cilium"/>
    <property type="evidence" value="ECO:0007669"/>
    <property type="project" value="TreeGrafter"/>
</dbReference>
<dbReference type="PANTHER" id="PTHR46161:SF1">
    <property type="entry name" value="NUCLEOSIDE DIPHOSPHATE KINASE HOMOLOG 5"/>
    <property type="match status" value="1"/>
</dbReference>
<dbReference type="Pfam" id="PF05186">
    <property type="entry name" value="Dpy-30"/>
    <property type="match status" value="1"/>
</dbReference>
<dbReference type="SUPFAM" id="SSF54919">
    <property type="entry name" value="Nucleoside diphosphate kinase, NDK"/>
    <property type="match status" value="1"/>
</dbReference>
<dbReference type="EMBL" id="WJQU01000004">
    <property type="protein sequence ID" value="KAJ6636755.1"/>
    <property type="molecule type" value="Genomic_DNA"/>
</dbReference>
<dbReference type="InterPro" id="IPR034907">
    <property type="entry name" value="NDK-like_dom"/>
</dbReference>
<dbReference type="PROSITE" id="PS51374">
    <property type="entry name" value="NDPK_LIKE"/>
    <property type="match status" value="1"/>
</dbReference>
<reference evidence="4" key="1">
    <citation type="submission" date="2022-07" db="EMBL/GenBank/DDBJ databases">
        <authorList>
            <person name="Trinca V."/>
            <person name="Uliana J.V.C."/>
            <person name="Torres T.T."/>
            <person name="Ward R.J."/>
            <person name="Monesi N."/>
        </authorList>
    </citation>
    <scope>NUCLEOTIDE SEQUENCE</scope>
    <source>
        <strain evidence="4">HSMRA1968</strain>
        <tissue evidence="4">Whole embryos</tissue>
    </source>
</reference>
<dbReference type="Gene3D" id="3.30.70.141">
    <property type="entry name" value="Nucleoside diphosphate kinase-like domain"/>
    <property type="match status" value="1"/>
</dbReference>
<gene>
    <name evidence="4" type="primary">NME5</name>
    <name evidence="4" type="ORF">Bhyg_15350</name>
</gene>
<dbReference type="Gene3D" id="1.20.890.10">
    <property type="entry name" value="cAMP-dependent protein kinase regulatory subunit, dimerization-anchoring domain"/>
    <property type="match status" value="1"/>
</dbReference>
<keyword evidence="4" id="KW-0808">Transferase</keyword>
<dbReference type="PANTHER" id="PTHR46161">
    <property type="entry name" value="NUCLEOSIDE DIPHOSPHATE KINASE"/>
    <property type="match status" value="1"/>
</dbReference>
<evidence type="ECO:0000256" key="1">
    <source>
        <dbReference type="ARBA" id="ARBA00008142"/>
    </source>
</evidence>
<keyword evidence="5" id="KW-1185">Reference proteome</keyword>
<dbReference type="Proteomes" id="UP001151699">
    <property type="component" value="Chromosome C"/>
</dbReference>
<accession>A0A9Q0MRN6</accession>
<dbReference type="InterPro" id="IPR007858">
    <property type="entry name" value="Dpy-30_motif"/>
</dbReference>
<comment type="caution">
    <text evidence="2">Lacks conserved residue(s) required for the propagation of feature annotation.</text>
</comment>
<dbReference type="GO" id="GO:0003341">
    <property type="term" value="P:cilium movement"/>
    <property type="evidence" value="ECO:0007669"/>
    <property type="project" value="TreeGrafter"/>
</dbReference>
<keyword evidence="4" id="KW-0418">Kinase</keyword>
<dbReference type="GO" id="GO:0016301">
    <property type="term" value="F:kinase activity"/>
    <property type="evidence" value="ECO:0007669"/>
    <property type="project" value="UniProtKB-KW"/>
</dbReference>
<dbReference type="InterPro" id="IPR036850">
    <property type="entry name" value="NDK-like_dom_sf"/>
</dbReference>
<comment type="similarity">
    <text evidence="1 2">Belongs to the NDK family.</text>
</comment>
<evidence type="ECO:0000256" key="2">
    <source>
        <dbReference type="PROSITE-ProRule" id="PRU00706"/>
    </source>
</evidence>
<sequence>MQCFEQTLAIIKPNGMQYREEILQKLYLANFKIIETKICKLSPGQVSELFKLDWTNIKYPKITNEMIAGPIQAMCLAKPHAIKSFLALFGLESVGDRNIWPCNFRKCFESIENDISNGLHGSENRDSARWEIQFFFPNIIVTPIMTSIEEQKNYLRVQIYPKLFEGLYEIAKKRPCDPIIELAHWLSNNNFNKPAILKSQEV</sequence>
<organism evidence="4 5">
    <name type="scientific">Pseudolycoriella hygida</name>
    <dbReference type="NCBI Taxonomy" id="35572"/>
    <lineage>
        <taxon>Eukaryota</taxon>
        <taxon>Metazoa</taxon>
        <taxon>Ecdysozoa</taxon>
        <taxon>Arthropoda</taxon>
        <taxon>Hexapoda</taxon>
        <taxon>Insecta</taxon>
        <taxon>Pterygota</taxon>
        <taxon>Neoptera</taxon>
        <taxon>Endopterygota</taxon>
        <taxon>Diptera</taxon>
        <taxon>Nematocera</taxon>
        <taxon>Sciaroidea</taxon>
        <taxon>Sciaridae</taxon>
        <taxon>Pseudolycoriella</taxon>
    </lineage>
</organism>
<dbReference type="SMART" id="SM00562">
    <property type="entry name" value="NDK"/>
    <property type="match status" value="1"/>
</dbReference>
<feature type="domain" description="Nucleoside diphosphate kinase-like" evidence="3">
    <location>
        <begin position="4"/>
        <end position="143"/>
    </location>
</feature>
<dbReference type="Pfam" id="PF00334">
    <property type="entry name" value="NDK"/>
    <property type="match status" value="1"/>
</dbReference>
<evidence type="ECO:0000313" key="4">
    <source>
        <dbReference type="EMBL" id="KAJ6636755.1"/>
    </source>
</evidence>
<proteinExistence type="inferred from homology"/>
<dbReference type="OrthoDB" id="417678at2759"/>
<dbReference type="GO" id="GO:1902176">
    <property type="term" value="P:negative regulation of oxidative stress-induced intrinsic apoptotic signaling pathway"/>
    <property type="evidence" value="ECO:0007669"/>
    <property type="project" value="TreeGrafter"/>
</dbReference>
<comment type="caution">
    <text evidence="4">The sequence shown here is derived from an EMBL/GenBank/DDBJ whole genome shotgun (WGS) entry which is preliminary data.</text>
</comment>
<evidence type="ECO:0000259" key="3">
    <source>
        <dbReference type="SMART" id="SM00562"/>
    </source>
</evidence>
<evidence type="ECO:0000313" key="5">
    <source>
        <dbReference type="Proteomes" id="UP001151699"/>
    </source>
</evidence>